<keyword evidence="6" id="KW-1185">Reference proteome</keyword>
<evidence type="ECO:0000256" key="1">
    <source>
        <dbReference type="ARBA" id="ARBA00022741"/>
    </source>
</evidence>
<dbReference type="PROSITE" id="PS51194">
    <property type="entry name" value="HELICASE_CTER"/>
    <property type="match status" value="1"/>
</dbReference>
<keyword evidence="5" id="KW-0347">Helicase</keyword>
<dbReference type="InterPro" id="IPR052511">
    <property type="entry name" value="ATP-dep_Helicase"/>
</dbReference>
<name>A0ABS7P2A2_9NOCA</name>
<gene>
    <name evidence="5" type="ORF">HQ603_07215</name>
</gene>
<dbReference type="PANTHER" id="PTHR47962">
    <property type="entry name" value="ATP-DEPENDENT HELICASE LHR-RELATED-RELATED"/>
    <property type="match status" value="1"/>
</dbReference>
<organism evidence="5 6">
    <name type="scientific">Rhodococcoides corynebacterioides</name>
    <dbReference type="NCBI Taxonomy" id="53972"/>
    <lineage>
        <taxon>Bacteria</taxon>
        <taxon>Bacillati</taxon>
        <taxon>Actinomycetota</taxon>
        <taxon>Actinomycetes</taxon>
        <taxon>Mycobacteriales</taxon>
        <taxon>Nocardiaceae</taxon>
        <taxon>Rhodococcoides</taxon>
    </lineage>
</organism>
<dbReference type="SUPFAM" id="SSF52540">
    <property type="entry name" value="P-loop containing nucleoside triphosphate hydrolases"/>
    <property type="match status" value="2"/>
</dbReference>
<dbReference type="InterPro" id="IPR001650">
    <property type="entry name" value="Helicase_C-like"/>
</dbReference>
<sequence length="1715" mass="189485">MDVFGVHRQLIDDYRSFTMSSVDVRSPRIKQHVDELSARGDQWPEPWLSLNPMFASGGSIGELVNQGLLHPECERIFRPKSNPSDIGKRAITLHRHQTEAIEAAQTGKSYVLTTGTGSGKSLGYIIPIVDHVLRMSERVPGVKAIIVYPMNALANSQVGELEKFLRHGYPSEREPVTFARYTGQEQGEERENILRNPPDILLTNYVMLELVLTRPEERRRLVQAAQGLQFLVLDELHTYRGRQGADVAMLVRRVRDACQSPNLQCIGTSATMASGGTVGDQQAVVAQVATQLFGAEVTPDRVIGETLDRATVGDLTETARLSAEVRSGGARGDYGGLSASPLAAWIETTFGLNDEPGTGRIVRQRPARVRESAARLAGLTDCTVDESEQAIRATLLAGSNERHPVTARPLFAFRLHQFLSKGDTVYVSIEPEERRYVTSTYQVSVPGDPDKSLIPLAFCRECGQEYLVVARTGDGITTRYRPRRDRDASGGDEANGYLYVSSDQPWPIDPLAEGRFPNSWVSEGEVVERLRKHQPRIVRVRVDGAEAPDGLRAAYVPSPFRFCLRCKVSYEQARGSDFAKLATLDAEGRSSAVSVVSASVVRSLKQLAENELSADARKLLTFVDNRQDASLQSGHFNDFVQVTQLRGAVYRALANGRLRHDEVAQRVVASLGLPFEAYAANPNAVYGARTAAQRAFKEFIEFRLYADLQRGWRVTMPNLEQTGLLRIGYDSLAEIAADTALWDRSQVSLQFAEAGEREELCRIVLDEFRRELAVDVDCLSEDGYDRTRRQSEQYLTGLWSISRRDAPPVLATVSTRSGAPGRPRAEVRLTGRSALGRYIRDRSRLRNPHGQNLDTADSQQVIENILSVLERAGLLTKVVLPKDDGLNYRLKASTIIWHAGDGLTGAPDPLRRTANADQGLRINPFFRDLYRGTAPTLAGLNAREHTAQVSSSDREAREVEFRSGTLPLMFCSPTMELGVDISSLNAVGLRNVPPTPANYAQRSGRAGRSGQPALVVTYCATGNSHDQYYFRRSRDMVAGSVAAPRLDLTNEALLASHLHALWLAETGADLRSRMPQLLDVDSDGMPLTTDLARVLGEPDAIRRATDRAAEVIAPLRADLKQTAWWHDGWAASIIANAPRGFDDACGRWRELYLAALADQQEQNRVVLDTSASHGARKAAESRRREAESQLRLLRNEDSDRGHSDFYTYRYFASEGFLPGYSFPRLPLAAYIPGVRTAAGGADGGDFLQRPRFLAISEFGPGALIYHEGARYEVRRVQVPMSSGGVGTVDLQDARRCEECGYHHVRQAGLDVCENCGVPLSPPRYNLMKMQTVFTRRRERISSDEEERRRAGFELETSFRFSQHGPRSGRLDADIDGPDGTLAELVYGDTAVVRVTNLGRRRRKNPNELGYWLDTVKGNWLSEKDAADTTPQDDGLEDAADAPSKCKVIPYVEDTRNVAVLRLSAPVDESVATTLRYALERGIEAEFQLEDSELSSEALPDTSERARMLFTESAEGGAGVLRRLHGEPDALARVARRALDIAHFGPDGEDLGMAEGAGERCEKACYDCLLAYGNQSDHQKIDRHAIKDLLLTLTRAQTVSQCEEETLVADPGDLRGRCRSDAERKLVDLLVAHEFALPDTVHETVGGVEADFVFRGDGGVTVVFVDESGQAPGPGRDEAAEDELMDRGWSVVRLRVGDDWLSELRANTYVFGKGRK</sequence>
<feature type="domain" description="Helicase ATP-binding" evidence="3">
    <location>
        <begin position="101"/>
        <end position="272"/>
    </location>
</feature>
<accession>A0ABS7P2A2</accession>
<dbReference type="Proteomes" id="UP000825228">
    <property type="component" value="Unassembled WGS sequence"/>
</dbReference>
<dbReference type="SMART" id="SM00487">
    <property type="entry name" value="DEXDc"/>
    <property type="match status" value="1"/>
</dbReference>
<evidence type="ECO:0000256" key="2">
    <source>
        <dbReference type="ARBA" id="ARBA00022840"/>
    </source>
</evidence>
<dbReference type="Pfam" id="PF00271">
    <property type="entry name" value="Helicase_C"/>
    <property type="match status" value="1"/>
</dbReference>
<protein>
    <submittedName>
        <fullName evidence="5">DEAD/DEAH box helicase</fullName>
    </submittedName>
</protein>
<evidence type="ECO:0000313" key="6">
    <source>
        <dbReference type="Proteomes" id="UP000825228"/>
    </source>
</evidence>
<keyword evidence="2" id="KW-0067">ATP-binding</keyword>
<evidence type="ECO:0000259" key="4">
    <source>
        <dbReference type="PROSITE" id="PS51194"/>
    </source>
</evidence>
<dbReference type="Pfam" id="PF00270">
    <property type="entry name" value="DEAD"/>
    <property type="match status" value="1"/>
</dbReference>
<dbReference type="PROSITE" id="PS51192">
    <property type="entry name" value="HELICASE_ATP_BIND_1"/>
    <property type="match status" value="1"/>
</dbReference>
<reference evidence="5 6" key="1">
    <citation type="submission" date="2020-06" db="EMBL/GenBank/DDBJ databases">
        <title>Taxonomy, biology and ecology of Rhodococcus bacteria occurring in California pistachio and other woody hosts as revealed by genome sequence analyses.</title>
        <authorList>
            <person name="Gai Y."/>
            <person name="Riely B."/>
        </authorList>
    </citation>
    <scope>NUCLEOTIDE SEQUENCE [LARGE SCALE GENOMIC DNA]</scope>
    <source>
        <strain evidence="5 6">BP-281</strain>
    </source>
</reference>
<proteinExistence type="predicted"/>
<dbReference type="GO" id="GO:0004386">
    <property type="term" value="F:helicase activity"/>
    <property type="evidence" value="ECO:0007669"/>
    <property type="project" value="UniProtKB-KW"/>
</dbReference>
<dbReference type="InterPro" id="IPR018973">
    <property type="entry name" value="MZB"/>
</dbReference>
<keyword evidence="1" id="KW-0547">Nucleotide-binding</keyword>
<evidence type="ECO:0000259" key="3">
    <source>
        <dbReference type="PROSITE" id="PS51192"/>
    </source>
</evidence>
<dbReference type="InterPro" id="IPR027417">
    <property type="entry name" value="P-loop_NTPase"/>
</dbReference>
<dbReference type="InterPro" id="IPR014001">
    <property type="entry name" value="Helicase_ATP-bd"/>
</dbReference>
<dbReference type="InterPro" id="IPR011545">
    <property type="entry name" value="DEAD/DEAH_box_helicase_dom"/>
</dbReference>
<dbReference type="PANTHER" id="PTHR47962:SF5">
    <property type="entry name" value="ATP-DEPENDENT HELICASE LHR-RELATED"/>
    <property type="match status" value="1"/>
</dbReference>
<keyword evidence="5" id="KW-0378">Hydrolase</keyword>
<comment type="caution">
    <text evidence="5">The sequence shown here is derived from an EMBL/GenBank/DDBJ whole genome shotgun (WGS) entry which is preliminary data.</text>
</comment>
<dbReference type="EMBL" id="JABUBU010000003">
    <property type="protein sequence ID" value="MBY6366540.1"/>
    <property type="molecule type" value="Genomic_DNA"/>
</dbReference>
<dbReference type="SMART" id="SM00490">
    <property type="entry name" value="HELICc"/>
    <property type="match status" value="1"/>
</dbReference>
<dbReference type="Pfam" id="PF09369">
    <property type="entry name" value="MZB"/>
    <property type="match status" value="1"/>
</dbReference>
<dbReference type="CDD" id="cd17923">
    <property type="entry name" value="DEXHc_Hrq1-like"/>
    <property type="match status" value="1"/>
</dbReference>
<dbReference type="Gene3D" id="3.40.50.300">
    <property type="entry name" value="P-loop containing nucleotide triphosphate hydrolases"/>
    <property type="match status" value="2"/>
</dbReference>
<evidence type="ECO:0000313" key="5">
    <source>
        <dbReference type="EMBL" id="MBY6366540.1"/>
    </source>
</evidence>
<feature type="domain" description="Helicase C-terminal" evidence="4">
    <location>
        <begin position="905"/>
        <end position="1054"/>
    </location>
</feature>